<name>A0A414VX49_9FIRM</name>
<comment type="caution">
    <text evidence="1">The sequence shown here is derived from an EMBL/GenBank/DDBJ whole genome shotgun (WGS) entry which is preliminary data.</text>
</comment>
<protein>
    <submittedName>
        <fullName evidence="1">Uncharacterized protein</fullName>
    </submittedName>
</protein>
<dbReference type="AlphaFoldDB" id="A0A414VX49"/>
<accession>A0A414VX49</accession>
<evidence type="ECO:0000313" key="2">
    <source>
        <dbReference type="Proteomes" id="UP000284024"/>
    </source>
</evidence>
<dbReference type="Proteomes" id="UP000284024">
    <property type="component" value="Unassembled WGS sequence"/>
</dbReference>
<dbReference type="RefSeq" id="WP_118236160.1">
    <property type="nucleotide sequence ID" value="NZ_QRJH01000017.1"/>
</dbReference>
<dbReference type="EMBL" id="QRJH01000017">
    <property type="protein sequence ID" value="RHH14685.1"/>
    <property type="molecule type" value="Genomic_DNA"/>
</dbReference>
<evidence type="ECO:0000313" key="1">
    <source>
        <dbReference type="EMBL" id="RHH14685.1"/>
    </source>
</evidence>
<gene>
    <name evidence="1" type="ORF">DW222_17600</name>
</gene>
<sequence>MNKKVALKIKGIKTDDFVKTSFNCPIELRDRLEQLINEYSEKYTPEEIMYSLLDDALKKNGF</sequence>
<reference evidence="1 2" key="1">
    <citation type="submission" date="2018-08" db="EMBL/GenBank/DDBJ databases">
        <title>A genome reference for cultivated species of the human gut microbiota.</title>
        <authorList>
            <person name="Zou Y."/>
            <person name="Xue W."/>
            <person name="Luo G."/>
        </authorList>
    </citation>
    <scope>NUCLEOTIDE SEQUENCE [LARGE SCALE GENOMIC DNA]</scope>
    <source>
        <strain evidence="1 2">AM18-2AC</strain>
    </source>
</reference>
<proteinExistence type="predicted"/>
<organism evidence="1 2">
    <name type="scientific">Blautia obeum</name>
    <dbReference type="NCBI Taxonomy" id="40520"/>
    <lineage>
        <taxon>Bacteria</taxon>
        <taxon>Bacillati</taxon>
        <taxon>Bacillota</taxon>
        <taxon>Clostridia</taxon>
        <taxon>Lachnospirales</taxon>
        <taxon>Lachnospiraceae</taxon>
        <taxon>Blautia</taxon>
    </lineage>
</organism>